<feature type="non-terminal residue" evidence="11">
    <location>
        <position position="1"/>
    </location>
</feature>
<feature type="transmembrane region" description="Helical" evidence="9">
    <location>
        <begin position="77"/>
        <end position="103"/>
    </location>
</feature>
<evidence type="ECO:0000256" key="4">
    <source>
        <dbReference type="ARBA" id="ARBA00022692"/>
    </source>
</evidence>
<dbReference type="PANTHER" id="PTHR23513:SF9">
    <property type="entry name" value="ENTEROBACTIN EXPORTER ENTS"/>
    <property type="match status" value="1"/>
</dbReference>
<feature type="transmembrane region" description="Helical" evidence="9">
    <location>
        <begin position="162"/>
        <end position="183"/>
    </location>
</feature>
<feature type="transmembrane region" description="Helical" evidence="9">
    <location>
        <begin position="49"/>
        <end position="70"/>
    </location>
</feature>
<dbReference type="InterPro" id="IPR036259">
    <property type="entry name" value="MFS_trans_sf"/>
</dbReference>
<dbReference type="CDD" id="cd06173">
    <property type="entry name" value="MFS_MefA_like"/>
    <property type="match status" value="1"/>
</dbReference>
<dbReference type="PROSITE" id="PS50850">
    <property type="entry name" value="MFS"/>
    <property type="match status" value="1"/>
</dbReference>
<keyword evidence="6 9" id="KW-0472">Membrane</keyword>
<dbReference type="AlphaFoldDB" id="A0A934KAB0"/>
<evidence type="ECO:0000256" key="2">
    <source>
        <dbReference type="ARBA" id="ARBA00022448"/>
    </source>
</evidence>
<evidence type="ECO:0000256" key="5">
    <source>
        <dbReference type="ARBA" id="ARBA00022989"/>
    </source>
</evidence>
<evidence type="ECO:0000256" key="6">
    <source>
        <dbReference type="ARBA" id="ARBA00023136"/>
    </source>
</evidence>
<dbReference type="InterPro" id="IPR011701">
    <property type="entry name" value="MFS"/>
</dbReference>
<evidence type="ECO:0000256" key="1">
    <source>
        <dbReference type="ARBA" id="ARBA00004651"/>
    </source>
</evidence>
<organism evidence="11 12">
    <name type="scientific">Candidatus Amunia macphersoniae</name>
    <dbReference type="NCBI Taxonomy" id="3127014"/>
    <lineage>
        <taxon>Bacteria</taxon>
        <taxon>Bacillati</taxon>
        <taxon>Candidatus Dormiibacterota</taxon>
        <taxon>Candidatus Dormibacteria</taxon>
        <taxon>Candidatus Aeolococcales</taxon>
        <taxon>Candidatus Aeolococcaceae</taxon>
        <taxon>Candidatus Amunia</taxon>
    </lineage>
</organism>
<evidence type="ECO:0000256" key="7">
    <source>
        <dbReference type="ARBA" id="ARBA00038075"/>
    </source>
</evidence>
<evidence type="ECO:0000256" key="9">
    <source>
        <dbReference type="SAM" id="Phobius"/>
    </source>
</evidence>
<evidence type="ECO:0000259" key="10">
    <source>
        <dbReference type="PROSITE" id="PS50850"/>
    </source>
</evidence>
<dbReference type="PANTHER" id="PTHR23513">
    <property type="entry name" value="INTEGRAL MEMBRANE EFFLUX PROTEIN-RELATED"/>
    <property type="match status" value="1"/>
</dbReference>
<dbReference type="Gene3D" id="1.20.1250.20">
    <property type="entry name" value="MFS general substrate transporter like domains"/>
    <property type="match status" value="1"/>
</dbReference>
<dbReference type="EMBL" id="JAEKNN010000003">
    <property type="protein sequence ID" value="MBJ7607813.1"/>
    <property type="molecule type" value="Genomic_DNA"/>
</dbReference>
<evidence type="ECO:0000256" key="3">
    <source>
        <dbReference type="ARBA" id="ARBA00022475"/>
    </source>
</evidence>
<dbReference type="Proteomes" id="UP000614410">
    <property type="component" value="Unassembled WGS sequence"/>
</dbReference>
<dbReference type="Pfam" id="PF07690">
    <property type="entry name" value="MFS_1"/>
    <property type="match status" value="1"/>
</dbReference>
<comment type="subcellular location">
    <subcellularLocation>
        <location evidence="1">Cell membrane</location>
        <topology evidence="1">Multi-pass membrane protein</topology>
    </subcellularLocation>
</comment>
<comment type="caution">
    <text evidence="11">The sequence shown here is derived from an EMBL/GenBank/DDBJ whole genome shotgun (WGS) entry which is preliminary data.</text>
</comment>
<evidence type="ECO:0000313" key="11">
    <source>
        <dbReference type="EMBL" id="MBJ7607813.1"/>
    </source>
</evidence>
<dbReference type="SUPFAM" id="SSF103473">
    <property type="entry name" value="MFS general substrate transporter"/>
    <property type="match status" value="1"/>
</dbReference>
<sequence>AGLLAIAPSYPMAVAVAFALAIGTAVFSPSSSALVPRLVPGDLLVAANGLLWTAGVALQLVAAPVAGLLVANGFARLLFALNAGSFVASALVLLRLPALAGPVSLPERPRQRLPEAFRLLRNIAVLPTLLVMQLLAALSVGATSALLVVLAEKEYHLSPTGYGFWLAAIAVGALLGPLLLPLLTRIAPERVVPAAYAIRGCGDAGLGLLSQGATGGALLALYGINTSSGMVSFQTLIQRRVPEAVRGRTFALVDLTWQAGRLVSVAVGAALAGLVGIRPVFVAGGILLVAAAAVGVTRLRPDNPGVKQADSP</sequence>
<dbReference type="GO" id="GO:0005886">
    <property type="term" value="C:plasma membrane"/>
    <property type="evidence" value="ECO:0007669"/>
    <property type="project" value="UniProtKB-SubCell"/>
</dbReference>
<dbReference type="GO" id="GO:0022857">
    <property type="term" value="F:transmembrane transporter activity"/>
    <property type="evidence" value="ECO:0007669"/>
    <property type="project" value="InterPro"/>
</dbReference>
<accession>A0A934KAB0</accession>
<keyword evidence="4 9" id="KW-0812">Transmembrane</keyword>
<feature type="domain" description="Major facilitator superfamily (MFS) profile" evidence="10">
    <location>
        <begin position="125"/>
        <end position="312"/>
    </location>
</feature>
<protein>
    <recommendedName>
        <fullName evidence="8">Multidrug efflux pump Tap</fullName>
    </recommendedName>
</protein>
<keyword evidence="3" id="KW-1003">Cell membrane</keyword>
<reference evidence="11 12" key="1">
    <citation type="submission" date="2020-10" db="EMBL/GenBank/DDBJ databases">
        <title>Ca. Dormibacterota MAGs.</title>
        <authorList>
            <person name="Montgomery K."/>
        </authorList>
    </citation>
    <scope>NUCLEOTIDE SEQUENCE [LARGE SCALE GENOMIC DNA]</scope>
    <source>
        <strain evidence="11">Mitchell_Peninsula_5</strain>
    </source>
</reference>
<keyword evidence="2" id="KW-0813">Transport</keyword>
<name>A0A934KAB0_9BACT</name>
<feature type="transmembrane region" description="Helical" evidence="9">
    <location>
        <begin position="280"/>
        <end position="299"/>
    </location>
</feature>
<keyword evidence="5 9" id="KW-1133">Transmembrane helix</keyword>
<proteinExistence type="inferred from homology"/>
<feature type="transmembrane region" description="Helical" evidence="9">
    <location>
        <begin position="123"/>
        <end position="150"/>
    </location>
</feature>
<evidence type="ECO:0000313" key="12">
    <source>
        <dbReference type="Proteomes" id="UP000614410"/>
    </source>
</evidence>
<gene>
    <name evidence="11" type="ORF">JF887_00060</name>
</gene>
<comment type="similarity">
    <text evidence="7">Belongs to the major facilitator superfamily. Drug:H(+) antiporter-3 (DHA3) (TC 2.A.1.21) family.</text>
</comment>
<dbReference type="InterPro" id="IPR020846">
    <property type="entry name" value="MFS_dom"/>
</dbReference>
<evidence type="ECO:0000256" key="8">
    <source>
        <dbReference type="ARBA" id="ARBA00040914"/>
    </source>
</evidence>